<proteinExistence type="predicted"/>
<organism evidence="2">
    <name type="scientific">Arundo donax</name>
    <name type="common">Giant reed</name>
    <name type="synonym">Donax arundinaceus</name>
    <dbReference type="NCBI Taxonomy" id="35708"/>
    <lineage>
        <taxon>Eukaryota</taxon>
        <taxon>Viridiplantae</taxon>
        <taxon>Streptophyta</taxon>
        <taxon>Embryophyta</taxon>
        <taxon>Tracheophyta</taxon>
        <taxon>Spermatophyta</taxon>
        <taxon>Magnoliopsida</taxon>
        <taxon>Liliopsida</taxon>
        <taxon>Poales</taxon>
        <taxon>Poaceae</taxon>
        <taxon>PACMAD clade</taxon>
        <taxon>Arundinoideae</taxon>
        <taxon>Arundineae</taxon>
        <taxon>Arundo</taxon>
    </lineage>
</organism>
<keyword evidence="1" id="KW-0472">Membrane</keyword>
<dbReference type="AlphaFoldDB" id="A0A0A9D054"/>
<feature type="transmembrane region" description="Helical" evidence="1">
    <location>
        <begin position="26"/>
        <end position="44"/>
    </location>
</feature>
<keyword evidence="1" id="KW-1133">Transmembrane helix</keyword>
<accession>A0A0A9D054</accession>
<dbReference type="EMBL" id="GBRH01216684">
    <property type="protein sequence ID" value="JAD81211.1"/>
    <property type="molecule type" value="Transcribed_RNA"/>
</dbReference>
<evidence type="ECO:0000313" key="2">
    <source>
        <dbReference type="EMBL" id="JAD81211.1"/>
    </source>
</evidence>
<keyword evidence="1" id="KW-0812">Transmembrane</keyword>
<sequence length="53" mass="5858">MNLILEVEANYHPILILTFSLASSRLVNHFLACTGGSIIVIIGFQKTIFHTIS</sequence>
<name>A0A0A9D054_ARUDO</name>
<protein>
    <submittedName>
        <fullName evidence="2">Uncharacterized protein</fullName>
    </submittedName>
</protein>
<reference evidence="2" key="1">
    <citation type="submission" date="2014-09" db="EMBL/GenBank/DDBJ databases">
        <authorList>
            <person name="Magalhaes I.L.F."/>
            <person name="Oliveira U."/>
            <person name="Santos F.R."/>
            <person name="Vidigal T.H.D.A."/>
            <person name="Brescovit A.D."/>
            <person name="Santos A.J."/>
        </authorList>
    </citation>
    <scope>NUCLEOTIDE SEQUENCE</scope>
    <source>
        <tissue evidence="2">Shoot tissue taken approximately 20 cm above the soil surface</tissue>
    </source>
</reference>
<reference evidence="2" key="2">
    <citation type="journal article" date="2015" name="Data Brief">
        <title>Shoot transcriptome of the giant reed, Arundo donax.</title>
        <authorList>
            <person name="Barrero R.A."/>
            <person name="Guerrero F.D."/>
            <person name="Moolhuijzen P."/>
            <person name="Goolsby J.A."/>
            <person name="Tidwell J."/>
            <person name="Bellgard S.E."/>
            <person name="Bellgard M.I."/>
        </authorList>
    </citation>
    <scope>NUCLEOTIDE SEQUENCE</scope>
    <source>
        <tissue evidence="2">Shoot tissue taken approximately 20 cm above the soil surface</tissue>
    </source>
</reference>
<evidence type="ECO:0000256" key="1">
    <source>
        <dbReference type="SAM" id="Phobius"/>
    </source>
</evidence>